<keyword evidence="3" id="KW-0520">NAD</keyword>
<evidence type="ECO:0000256" key="3">
    <source>
        <dbReference type="ARBA" id="ARBA00023027"/>
    </source>
</evidence>
<dbReference type="InterPro" id="IPR036291">
    <property type="entry name" value="NAD(P)-bd_dom_sf"/>
</dbReference>
<keyword evidence="2 4" id="KW-0560">Oxidoreductase</keyword>
<evidence type="ECO:0000259" key="5">
    <source>
        <dbReference type="Pfam" id="PF00389"/>
    </source>
</evidence>
<dbReference type="SUPFAM" id="SSF51735">
    <property type="entry name" value="NAD(P)-binding Rossmann-fold domains"/>
    <property type="match status" value="1"/>
</dbReference>
<gene>
    <name evidence="7" type="ORF">SCABRO_01796</name>
</gene>
<dbReference type="Pfam" id="PF00389">
    <property type="entry name" value="2-Hacid_dh"/>
    <property type="match status" value="1"/>
</dbReference>
<dbReference type="PANTHER" id="PTHR42789">
    <property type="entry name" value="D-ISOMER SPECIFIC 2-HYDROXYACID DEHYDROGENASE FAMILY PROTEIN (AFU_ORTHOLOGUE AFUA_6G10090)"/>
    <property type="match status" value="1"/>
</dbReference>
<comment type="similarity">
    <text evidence="1 4">Belongs to the D-isomer specific 2-hydroxyacid dehydrogenase family.</text>
</comment>
<evidence type="ECO:0000256" key="4">
    <source>
        <dbReference type="RuleBase" id="RU003719"/>
    </source>
</evidence>
<protein>
    <submittedName>
        <fullName evidence="7">Phosphoglycerate dehydrogenase</fullName>
    </submittedName>
</protein>
<reference evidence="7 8" key="1">
    <citation type="submission" date="2014-10" db="EMBL/GenBank/DDBJ databases">
        <title>Draft genome of anammox bacterium scalindua brodae, obtained using differential coverage binning of sequence data from two enrichment reactors.</title>
        <authorList>
            <person name="Speth D.R."/>
            <person name="Russ L."/>
            <person name="Kartal B."/>
            <person name="Op den Camp H.J."/>
            <person name="Dutilh B.E."/>
            <person name="Jetten M.S."/>
        </authorList>
    </citation>
    <scope>NUCLEOTIDE SEQUENCE [LARGE SCALE GENOMIC DNA]</scope>
    <source>
        <strain evidence="7">RU1</strain>
    </source>
</reference>
<dbReference type="Gene3D" id="3.40.50.720">
    <property type="entry name" value="NAD(P)-binding Rossmann-like Domain"/>
    <property type="match status" value="2"/>
</dbReference>
<comment type="caution">
    <text evidence="7">The sequence shown here is derived from an EMBL/GenBank/DDBJ whole genome shotgun (WGS) entry which is preliminary data.</text>
</comment>
<dbReference type="Proteomes" id="UP000030652">
    <property type="component" value="Unassembled WGS sequence"/>
</dbReference>
<dbReference type="AlphaFoldDB" id="A0A0B0EIN8"/>
<evidence type="ECO:0000313" key="7">
    <source>
        <dbReference type="EMBL" id="KHE92444.1"/>
    </source>
</evidence>
<feature type="domain" description="D-isomer specific 2-hydroxyacid dehydrogenase NAD-binding" evidence="6">
    <location>
        <begin position="115"/>
        <end position="293"/>
    </location>
</feature>
<dbReference type="SUPFAM" id="SSF52283">
    <property type="entry name" value="Formate/glycerate dehydrogenase catalytic domain-like"/>
    <property type="match status" value="1"/>
</dbReference>
<dbReference type="EMBL" id="JRYO01000132">
    <property type="protein sequence ID" value="KHE92444.1"/>
    <property type="molecule type" value="Genomic_DNA"/>
</dbReference>
<proteinExistence type="inferred from homology"/>
<dbReference type="PANTHER" id="PTHR42789:SF1">
    <property type="entry name" value="D-ISOMER SPECIFIC 2-HYDROXYACID DEHYDROGENASE FAMILY PROTEIN (AFU_ORTHOLOGUE AFUA_6G10090)"/>
    <property type="match status" value="1"/>
</dbReference>
<accession>A0A0B0EIN8</accession>
<dbReference type="GO" id="GO:0051287">
    <property type="term" value="F:NAD binding"/>
    <property type="evidence" value="ECO:0007669"/>
    <property type="project" value="InterPro"/>
</dbReference>
<organism evidence="7 8">
    <name type="scientific">Candidatus Scalindua brodae</name>
    <dbReference type="NCBI Taxonomy" id="237368"/>
    <lineage>
        <taxon>Bacteria</taxon>
        <taxon>Pseudomonadati</taxon>
        <taxon>Planctomycetota</taxon>
        <taxon>Candidatus Brocadiia</taxon>
        <taxon>Candidatus Brocadiales</taxon>
        <taxon>Candidatus Scalinduaceae</taxon>
        <taxon>Candidatus Scalindua</taxon>
    </lineage>
</organism>
<evidence type="ECO:0000256" key="1">
    <source>
        <dbReference type="ARBA" id="ARBA00005854"/>
    </source>
</evidence>
<dbReference type="PATRIC" id="fig|237368.3.peg.1949"/>
<dbReference type="InterPro" id="IPR006140">
    <property type="entry name" value="D-isomer_DH_NAD-bd"/>
</dbReference>
<evidence type="ECO:0000313" key="8">
    <source>
        <dbReference type="Proteomes" id="UP000030652"/>
    </source>
</evidence>
<evidence type="ECO:0000256" key="2">
    <source>
        <dbReference type="ARBA" id="ARBA00023002"/>
    </source>
</evidence>
<name>A0A0B0EIN8_9BACT</name>
<evidence type="ECO:0000259" key="6">
    <source>
        <dbReference type="Pfam" id="PF02826"/>
    </source>
</evidence>
<feature type="domain" description="D-isomer specific 2-hydroxyacid dehydrogenase catalytic" evidence="5">
    <location>
        <begin position="34"/>
        <end position="324"/>
    </location>
</feature>
<sequence>MSKTLKILLCSDDDGIMVKTIKSMVSGKGFDVNIVLVRDQHDVDSISKEIVDADIVYPDKAMITGEMIMSAEKVRLFQCGAGYDTVNLESARERKIHVCNMPGLTAQSVAEHAMYLMLALARNDRDYGQEMKDGKWNRGVGIELAGKTLGLIGFGNIGRIQARIAHGFGMKVIAFRKNKERGNDGLDFVDIVDFDYLLGKSDIISILLPLIKHGSYKTERLIGKKELEEIGGAGLGWLINTSRGSIVNENDLIESLRSGVIKKAALDVYEIEPLPEHSELRRLPNVLLTPHIAGDTKEALIRRYTLIAENAIKVMNNEKPRYIVKELQSVFVD</sequence>
<dbReference type="eggNOG" id="COG1052">
    <property type="taxonomic scope" value="Bacteria"/>
</dbReference>
<dbReference type="InterPro" id="IPR006139">
    <property type="entry name" value="D-isomer_2_OHA_DH_cat_dom"/>
</dbReference>
<dbReference type="GO" id="GO:0016616">
    <property type="term" value="F:oxidoreductase activity, acting on the CH-OH group of donors, NAD or NADP as acceptor"/>
    <property type="evidence" value="ECO:0007669"/>
    <property type="project" value="InterPro"/>
</dbReference>
<dbReference type="Pfam" id="PF02826">
    <property type="entry name" value="2-Hacid_dh_C"/>
    <property type="match status" value="1"/>
</dbReference>
<dbReference type="InterPro" id="IPR050857">
    <property type="entry name" value="D-2-hydroxyacid_DH"/>
</dbReference>